<reference evidence="1 2" key="1">
    <citation type="submission" date="2015-01" db="EMBL/GenBank/DDBJ databases">
        <title>Draft genome of the acidophilic iron oxidizer Ferrimicrobium acidiphilum strain T23.</title>
        <authorList>
            <person name="Poehlein A."/>
            <person name="Eisen S."/>
            <person name="Schloemann M."/>
            <person name="Johnson B.D."/>
            <person name="Daniel R."/>
            <person name="Muehling M."/>
        </authorList>
    </citation>
    <scope>NUCLEOTIDE SEQUENCE [LARGE SCALE GENOMIC DNA]</scope>
    <source>
        <strain evidence="1 2">T23</strain>
    </source>
</reference>
<accession>A0A0D8FWM4</accession>
<dbReference type="STRING" id="1121877.FEAC_15910"/>
<sequence length="62" mass="7296">MLPTLIHARERAQIEMYSAALQWYLAVTDRLCRCLAELRLELSQDLRIFETCSVSTRVAIYY</sequence>
<keyword evidence="2" id="KW-1185">Reference proteome</keyword>
<evidence type="ECO:0000313" key="2">
    <source>
        <dbReference type="Proteomes" id="UP000032336"/>
    </source>
</evidence>
<dbReference type="AlphaFoldDB" id="A0A0D8FWM4"/>
<dbReference type="Proteomes" id="UP000032336">
    <property type="component" value="Unassembled WGS sequence"/>
</dbReference>
<proteinExistence type="predicted"/>
<evidence type="ECO:0000313" key="1">
    <source>
        <dbReference type="EMBL" id="KJE76662.1"/>
    </source>
</evidence>
<gene>
    <name evidence="1" type="ORF">FEAC_15910</name>
</gene>
<protein>
    <submittedName>
        <fullName evidence="1">Uncharacterized protein</fullName>
    </submittedName>
</protein>
<dbReference type="EMBL" id="JXUW01000013">
    <property type="protein sequence ID" value="KJE76662.1"/>
    <property type="molecule type" value="Genomic_DNA"/>
</dbReference>
<name>A0A0D8FWM4_9ACTN</name>
<comment type="caution">
    <text evidence="1">The sequence shown here is derived from an EMBL/GenBank/DDBJ whole genome shotgun (WGS) entry which is preliminary data.</text>
</comment>
<organism evidence="1 2">
    <name type="scientific">Ferrimicrobium acidiphilum DSM 19497</name>
    <dbReference type="NCBI Taxonomy" id="1121877"/>
    <lineage>
        <taxon>Bacteria</taxon>
        <taxon>Bacillati</taxon>
        <taxon>Actinomycetota</taxon>
        <taxon>Acidimicrobiia</taxon>
        <taxon>Acidimicrobiales</taxon>
        <taxon>Acidimicrobiaceae</taxon>
        <taxon>Ferrimicrobium</taxon>
    </lineage>
</organism>